<proteinExistence type="predicted"/>
<dbReference type="EMBL" id="AJWZ01001468">
    <property type="protein sequence ID" value="EKC73701.1"/>
    <property type="molecule type" value="Genomic_DNA"/>
</dbReference>
<evidence type="ECO:0000313" key="1">
    <source>
        <dbReference type="EMBL" id="EKC73701.1"/>
    </source>
</evidence>
<gene>
    <name evidence="1" type="ORF">OBE_02255</name>
</gene>
<accession>K1UQE7</accession>
<dbReference type="Gene3D" id="3.40.1080.10">
    <property type="entry name" value="Glutaconate Coenzyme A-transferase"/>
    <property type="match status" value="1"/>
</dbReference>
<organism evidence="1">
    <name type="scientific">human gut metagenome</name>
    <dbReference type="NCBI Taxonomy" id="408170"/>
    <lineage>
        <taxon>unclassified sequences</taxon>
        <taxon>metagenomes</taxon>
        <taxon>organismal metagenomes</taxon>
    </lineage>
</organism>
<sequence length="99" mass="11360">MYIIYTHVFIFFVLGEQIMTDYQKMYQEKLTTPDKIAQQVQSGWLLGMDTATSQTPAIMTAIAERIRNSDITGVKVQALLDAYPFEFYTLSPKWGSKQP</sequence>
<comment type="caution">
    <text evidence="1">The sequence shown here is derived from an EMBL/GenBank/DDBJ whole genome shotgun (WGS) entry which is preliminary data.</text>
</comment>
<reference evidence="1" key="1">
    <citation type="journal article" date="2013" name="Environ. Microbiol.">
        <title>Microbiota from the distal guts of lean and obese adolescents exhibit partial functional redundancy besides clear differences in community structure.</title>
        <authorList>
            <person name="Ferrer M."/>
            <person name="Ruiz A."/>
            <person name="Lanza F."/>
            <person name="Haange S.B."/>
            <person name="Oberbach A."/>
            <person name="Till H."/>
            <person name="Bargiela R."/>
            <person name="Campoy C."/>
            <person name="Segura M.T."/>
            <person name="Richter M."/>
            <person name="von Bergen M."/>
            <person name="Seifert J."/>
            <person name="Suarez A."/>
        </authorList>
    </citation>
    <scope>NUCLEOTIDE SEQUENCE</scope>
</reference>
<name>K1UQE7_9ZZZZ</name>
<dbReference type="AlphaFoldDB" id="K1UQE7"/>
<protein>
    <submittedName>
        <fullName evidence="1">Uncharacterized protein</fullName>
    </submittedName>
</protein>